<dbReference type="Proteomes" id="UP000230069">
    <property type="component" value="Unassembled WGS sequence"/>
</dbReference>
<evidence type="ECO:0000313" key="1">
    <source>
        <dbReference type="EMBL" id="PIA36853.1"/>
    </source>
</evidence>
<dbReference type="InParanoid" id="A0A2G5D014"/>
<gene>
    <name evidence="1" type="ORF">AQUCO_03200073v1</name>
</gene>
<proteinExistence type="predicted"/>
<organism evidence="1 2">
    <name type="scientific">Aquilegia coerulea</name>
    <name type="common">Rocky mountain columbine</name>
    <dbReference type="NCBI Taxonomy" id="218851"/>
    <lineage>
        <taxon>Eukaryota</taxon>
        <taxon>Viridiplantae</taxon>
        <taxon>Streptophyta</taxon>
        <taxon>Embryophyta</taxon>
        <taxon>Tracheophyta</taxon>
        <taxon>Spermatophyta</taxon>
        <taxon>Magnoliopsida</taxon>
        <taxon>Ranunculales</taxon>
        <taxon>Ranunculaceae</taxon>
        <taxon>Thalictroideae</taxon>
        <taxon>Aquilegia</taxon>
    </lineage>
</organism>
<evidence type="ECO:0000313" key="2">
    <source>
        <dbReference type="Proteomes" id="UP000230069"/>
    </source>
</evidence>
<reference evidence="1 2" key="1">
    <citation type="submission" date="2017-09" db="EMBL/GenBank/DDBJ databases">
        <title>WGS assembly of Aquilegia coerulea Goldsmith.</title>
        <authorList>
            <person name="Hodges S."/>
            <person name="Kramer E."/>
            <person name="Nordborg M."/>
            <person name="Tomkins J."/>
            <person name="Borevitz J."/>
            <person name="Derieg N."/>
            <person name="Yan J."/>
            <person name="Mihaltcheva S."/>
            <person name="Hayes R.D."/>
            <person name="Rokhsar D."/>
        </authorList>
    </citation>
    <scope>NUCLEOTIDE SEQUENCE [LARGE SCALE GENOMIC DNA]</scope>
    <source>
        <strain evidence="2">cv. Goldsmith</strain>
    </source>
</reference>
<sequence>MANQGVNLPVLFHTNPSDYKDKKNPPGFLCGCYNNLSSQTRYFSFGILNLAYRYNPSDYKDKKKPHE</sequence>
<name>A0A2G5D014_AQUCA</name>
<keyword evidence="2" id="KW-1185">Reference proteome</keyword>
<dbReference type="EMBL" id="KZ305049">
    <property type="protein sequence ID" value="PIA36853.1"/>
    <property type="molecule type" value="Genomic_DNA"/>
</dbReference>
<protein>
    <submittedName>
        <fullName evidence="1">Uncharacterized protein</fullName>
    </submittedName>
</protein>
<accession>A0A2G5D014</accession>
<dbReference type="AlphaFoldDB" id="A0A2G5D014"/>